<reference evidence="9 10" key="1">
    <citation type="journal article" date="2018" name="Nat. Ecol. Evol.">
        <title>Genomic signatures of mitonuclear coevolution across populations of Tigriopus californicus.</title>
        <authorList>
            <person name="Barreto F.S."/>
            <person name="Watson E.T."/>
            <person name="Lima T.G."/>
            <person name="Willett C.S."/>
            <person name="Edmands S."/>
            <person name="Li W."/>
            <person name="Burton R.S."/>
        </authorList>
    </citation>
    <scope>NUCLEOTIDE SEQUENCE [LARGE SCALE GENOMIC DNA]</scope>
    <source>
        <strain evidence="9 10">San Diego</strain>
    </source>
</reference>
<keyword evidence="1" id="KW-0539">Nucleus</keyword>
<dbReference type="InterPro" id="IPR000210">
    <property type="entry name" value="BTB/POZ_dom"/>
</dbReference>
<keyword evidence="10" id="KW-1185">Reference proteome</keyword>
<dbReference type="PROSITE" id="PS50157">
    <property type="entry name" value="ZINC_FINGER_C2H2_2"/>
    <property type="match status" value="2"/>
</dbReference>
<dbReference type="PANTHER" id="PTHR23110">
    <property type="entry name" value="BTB DOMAIN TRANSCRIPTION FACTOR"/>
    <property type="match status" value="1"/>
</dbReference>
<dbReference type="AlphaFoldDB" id="A0A553PGT7"/>
<evidence type="ECO:0000256" key="1">
    <source>
        <dbReference type="ARBA" id="ARBA00023242"/>
    </source>
</evidence>
<dbReference type="InterPro" id="IPR016186">
    <property type="entry name" value="C-type_lectin-like/link_sf"/>
</dbReference>
<evidence type="ECO:0000313" key="9">
    <source>
        <dbReference type="EMBL" id="TRY76898.1"/>
    </source>
</evidence>
<dbReference type="GO" id="GO:0048513">
    <property type="term" value="P:animal organ development"/>
    <property type="evidence" value="ECO:0007669"/>
    <property type="project" value="UniProtKB-ARBA"/>
</dbReference>
<dbReference type="InterPro" id="IPR051095">
    <property type="entry name" value="Dros_DevTransReg"/>
</dbReference>
<feature type="compositionally biased region" description="Polar residues" evidence="4">
    <location>
        <begin position="658"/>
        <end position="677"/>
    </location>
</feature>
<feature type="domain" description="C2H2-type" evidence="8">
    <location>
        <begin position="778"/>
        <end position="805"/>
    </location>
</feature>
<dbReference type="SUPFAM" id="SSF57667">
    <property type="entry name" value="beta-beta-alpha zinc fingers"/>
    <property type="match status" value="1"/>
</dbReference>
<keyword evidence="2" id="KW-0863">Zinc-finger</keyword>
<keyword evidence="5" id="KW-0812">Transmembrane</keyword>
<evidence type="ECO:0000313" key="10">
    <source>
        <dbReference type="Proteomes" id="UP000318571"/>
    </source>
</evidence>
<evidence type="ECO:0000256" key="4">
    <source>
        <dbReference type="SAM" id="MobiDB-lite"/>
    </source>
</evidence>
<dbReference type="Proteomes" id="UP000318571">
    <property type="component" value="Chromosome 5"/>
</dbReference>
<dbReference type="Gene3D" id="3.30.710.10">
    <property type="entry name" value="Potassium Channel Kv1.1, Chain A"/>
    <property type="match status" value="1"/>
</dbReference>
<evidence type="ECO:0000256" key="3">
    <source>
        <dbReference type="SAM" id="Coils"/>
    </source>
</evidence>
<dbReference type="GO" id="GO:0003006">
    <property type="term" value="P:developmental process involved in reproduction"/>
    <property type="evidence" value="ECO:0007669"/>
    <property type="project" value="UniProtKB-ARBA"/>
</dbReference>
<dbReference type="SMART" id="SM00225">
    <property type="entry name" value="BTB"/>
    <property type="match status" value="1"/>
</dbReference>
<dbReference type="GO" id="GO:0006357">
    <property type="term" value="P:regulation of transcription by RNA polymerase II"/>
    <property type="evidence" value="ECO:0007669"/>
    <property type="project" value="TreeGrafter"/>
</dbReference>
<evidence type="ECO:0000256" key="5">
    <source>
        <dbReference type="SAM" id="Phobius"/>
    </source>
</evidence>
<feature type="region of interest" description="Disordered" evidence="4">
    <location>
        <begin position="609"/>
        <end position="628"/>
    </location>
</feature>
<dbReference type="GO" id="GO:0008270">
    <property type="term" value="F:zinc ion binding"/>
    <property type="evidence" value="ECO:0007669"/>
    <property type="project" value="UniProtKB-KW"/>
</dbReference>
<dbReference type="SUPFAM" id="SSF54695">
    <property type="entry name" value="POZ domain"/>
    <property type="match status" value="1"/>
</dbReference>
<feature type="domain" description="BTB" evidence="7">
    <location>
        <begin position="519"/>
        <end position="591"/>
    </location>
</feature>
<name>A0A553PGT7_TIGCA</name>
<keyword evidence="5" id="KW-1133">Transmembrane helix</keyword>
<dbReference type="PROSITE" id="PS50097">
    <property type="entry name" value="BTB"/>
    <property type="match status" value="1"/>
</dbReference>
<keyword evidence="3" id="KW-0175">Coiled coil</keyword>
<evidence type="ECO:0000256" key="2">
    <source>
        <dbReference type="PROSITE-ProRule" id="PRU00042"/>
    </source>
</evidence>
<dbReference type="CDD" id="cd00037">
    <property type="entry name" value="CLECT"/>
    <property type="match status" value="1"/>
</dbReference>
<evidence type="ECO:0000259" key="6">
    <source>
        <dbReference type="PROSITE" id="PS50041"/>
    </source>
</evidence>
<dbReference type="SUPFAM" id="SSF56436">
    <property type="entry name" value="C-type lectin-like"/>
    <property type="match status" value="1"/>
</dbReference>
<dbReference type="GO" id="GO:0048666">
    <property type="term" value="P:neuron development"/>
    <property type="evidence" value="ECO:0007669"/>
    <property type="project" value="UniProtKB-ARBA"/>
</dbReference>
<feature type="domain" description="C2H2-type" evidence="8">
    <location>
        <begin position="806"/>
        <end position="834"/>
    </location>
</feature>
<organism evidence="9 10">
    <name type="scientific">Tigriopus californicus</name>
    <name type="common">Marine copepod</name>
    <dbReference type="NCBI Taxonomy" id="6832"/>
    <lineage>
        <taxon>Eukaryota</taxon>
        <taxon>Metazoa</taxon>
        <taxon>Ecdysozoa</taxon>
        <taxon>Arthropoda</taxon>
        <taxon>Crustacea</taxon>
        <taxon>Multicrustacea</taxon>
        <taxon>Hexanauplia</taxon>
        <taxon>Copepoda</taxon>
        <taxon>Harpacticoida</taxon>
        <taxon>Harpacticidae</taxon>
        <taxon>Tigriopus</taxon>
    </lineage>
</organism>
<evidence type="ECO:0000259" key="7">
    <source>
        <dbReference type="PROSITE" id="PS50097"/>
    </source>
</evidence>
<feature type="domain" description="C-type lectin" evidence="6">
    <location>
        <begin position="373"/>
        <end position="457"/>
    </location>
</feature>
<keyword evidence="2" id="KW-0479">Metal-binding</keyword>
<dbReference type="Gene3D" id="3.30.160.60">
    <property type="entry name" value="Classic Zinc Finger"/>
    <property type="match status" value="2"/>
</dbReference>
<dbReference type="Pfam" id="PF00059">
    <property type="entry name" value="Lectin_C"/>
    <property type="match status" value="1"/>
</dbReference>
<dbReference type="InterPro" id="IPR036236">
    <property type="entry name" value="Znf_C2H2_sf"/>
</dbReference>
<sequence>MPLFQPLVLQDAPKSDRLPWRVLMLPLTLTFLCSVIISVLLIQIQDNIFYERRTVAPSDWDQFDAQLEHLNLSSIASRQEIRALHDTRLDAVKNVTNYRIDGILQSLDSIFKKLERFKKRSFTDRIQTLQEDVDQRISQVKATLSERMSQMNLHLNYQSHLIVQLQEMILQQNDFNSDFHRALTNATLVHLSWEEKLVNVSTAMTDFQAKVNREMSDPRIELISMIQKTCRETVNESRQDILDEFESKMVELASNLTLDLKNVPLTRILKQNIDSGVDLQLVQSVLSQCLNTSDGIDAVMKDTLRDLRRHMNATDGMVSDLHLEQDQIHDELESLREEVQSINQTLVQPLKGHVKNFKRMEILDEVRLNFFTLNGTEYYVVKKKETFSTAKDRCAQLNGQLAEFQSQEELQKITDKTLEIGLQSWWLGLSDFATENEWRWATSRRSLDFDAWGPAGPRTAILNPARVETAVSPGLYAFNAPPGIRMAGLPADDFCLKWNDHHSIFFASVERLCQLDTLTDVTLSCGAQDFTAHKLVLSVCSGYFARLFSAQRSHVASPDLRTAIVYLKDVNPRHMELLLSYMYRGEINVQESELVGLLETARSLQIKGLADNPETSAPPTPPVSAPMTTVKKLPKLAKVNSGGSHVMPPLSKLGQKRPLTTPSMAGLPTSLTPTATHSPPPVVKKPKEEVPWMSENSETESPAHLEPASHDGLNAGEDYSADDYGYEEEFAGMDPESNDNSNFENEPGPDQNTGEVRLGSSAQDPPTHVPGPETPSGLSCHICGKAVVQKWMLARHMVTHTQQKLFECALCERRFSLHASALRHARTVHKDSGQAPKDVIVKVAEDPDDPPFFLDDLG</sequence>
<dbReference type="EMBL" id="VCGU01000004">
    <property type="protein sequence ID" value="TRY76898.1"/>
    <property type="molecule type" value="Genomic_DNA"/>
</dbReference>
<feature type="compositionally biased region" description="Polar residues" evidence="4">
    <location>
        <begin position="738"/>
        <end position="764"/>
    </location>
</feature>
<evidence type="ECO:0000259" key="8">
    <source>
        <dbReference type="PROSITE" id="PS50157"/>
    </source>
</evidence>
<dbReference type="Gene3D" id="3.10.100.10">
    <property type="entry name" value="Mannose-Binding Protein A, subunit A"/>
    <property type="match status" value="1"/>
</dbReference>
<feature type="coiled-coil region" evidence="3">
    <location>
        <begin position="318"/>
        <end position="345"/>
    </location>
</feature>
<dbReference type="InterPro" id="IPR013087">
    <property type="entry name" value="Znf_C2H2_type"/>
</dbReference>
<proteinExistence type="predicted"/>
<dbReference type="GO" id="GO:0005634">
    <property type="term" value="C:nucleus"/>
    <property type="evidence" value="ECO:0007669"/>
    <property type="project" value="TreeGrafter"/>
</dbReference>
<dbReference type="InterPro" id="IPR011333">
    <property type="entry name" value="SKP1/BTB/POZ_sf"/>
</dbReference>
<comment type="caution">
    <text evidence="9">The sequence shown here is derived from an EMBL/GenBank/DDBJ whole genome shotgun (WGS) entry which is preliminary data.</text>
</comment>
<dbReference type="PANTHER" id="PTHR23110:SF109">
    <property type="entry name" value="FI07618P-RELATED"/>
    <property type="match status" value="1"/>
</dbReference>
<dbReference type="InterPro" id="IPR001304">
    <property type="entry name" value="C-type_lectin-like"/>
</dbReference>
<evidence type="ECO:0008006" key="11">
    <source>
        <dbReference type="Google" id="ProtNLM"/>
    </source>
</evidence>
<dbReference type="STRING" id="6832.A0A553PGT7"/>
<gene>
    <name evidence="9" type="ORF">TCAL_14711</name>
</gene>
<feature type="region of interest" description="Disordered" evidence="4">
    <location>
        <begin position="639"/>
        <end position="779"/>
    </location>
</feature>
<feature type="transmembrane region" description="Helical" evidence="5">
    <location>
        <begin position="20"/>
        <end position="42"/>
    </location>
</feature>
<dbReference type="InterPro" id="IPR016187">
    <property type="entry name" value="CTDL_fold"/>
</dbReference>
<protein>
    <recommendedName>
        <fullName evidence="11">BTB domain-containing protein</fullName>
    </recommendedName>
</protein>
<dbReference type="PROSITE" id="PS50041">
    <property type="entry name" value="C_TYPE_LECTIN_2"/>
    <property type="match status" value="1"/>
</dbReference>
<feature type="compositionally biased region" description="Acidic residues" evidence="4">
    <location>
        <begin position="719"/>
        <end position="731"/>
    </location>
</feature>
<keyword evidence="5" id="KW-0472">Membrane</keyword>
<dbReference type="PROSITE" id="PS00028">
    <property type="entry name" value="ZINC_FINGER_C2H2_1"/>
    <property type="match status" value="2"/>
</dbReference>
<dbReference type="CDD" id="cd18315">
    <property type="entry name" value="BTB_POZ_BAB-like"/>
    <property type="match status" value="1"/>
</dbReference>
<keyword evidence="2" id="KW-0862">Zinc</keyword>
<dbReference type="SMART" id="SM00355">
    <property type="entry name" value="ZnF_C2H2"/>
    <property type="match status" value="2"/>
</dbReference>
<dbReference type="Pfam" id="PF00651">
    <property type="entry name" value="BTB"/>
    <property type="match status" value="1"/>
</dbReference>
<accession>A0A553PGT7</accession>
<dbReference type="Pfam" id="PF00096">
    <property type="entry name" value="zf-C2H2"/>
    <property type="match status" value="1"/>
</dbReference>